<evidence type="ECO:0000256" key="1">
    <source>
        <dbReference type="SAM" id="MobiDB-lite"/>
    </source>
</evidence>
<feature type="compositionally biased region" description="Low complexity" evidence="1">
    <location>
        <begin position="165"/>
        <end position="194"/>
    </location>
</feature>
<feature type="compositionally biased region" description="Low complexity" evidence="1">
    <location>
        <begin position="51"/>
        <end position="61"/>
    </location>
</feature>
<evidence type="ECO:0000313" key="2">
    <source>
        <dbReference type="EMBL" id="KAJ2801653.1"/>
    </source>
</evidence>
<keyword evidence="3" id="KW-1185">Reference proteome</keyword>
<dbReference type="AlphaFoldDB" id="A0A9W8HTG4"/>
<dbReference type="OrthoDB" id="10250354at2759"/>
<name>A0A9W8HTG4_9FUNG</name>
<sequence length="221" mass="23468">QTNSGGYSYGPVHRPMSMSAAGVAAPGYTAGPQPLYGGAAGPNMPPPPPQQQQQQPYQYQQMTGRGVPGHKQPRSRDRMRSTLHYDNFSMASLNAAMSAPNEPAAHVSLQPQHPVDMQSNVGPAPNHYQPPPPQQQQQQQLNNQTAQATGAVPSSSRYYAGQPLSAAQARNMQRQQQQPPLQSQQQPISASAGANMYGTQHAGIPPGAAAVGGPTNGYYIH</sequence>
<gene>
    <name evidence="2" type="ORF">H4R20_003588</name>
</gene>
<dbReference type="Proteomes" id="UP001140094">
    <property type="component" value="Unassembled WGS sequence"/>
</dbReference>
<comment type="caution">
    <text evidence="2">The sequence shown here is derived from an EMBL/GenBank/DDBJ whole genome shotgun (WGS) entry which is preliminary data.</text>
</comment>
<protein>
    <submittedName>
        <fullName evidence="2">Uncharacterized protein</fullName>
    </submittedName>
</protein>
<feature type="non-terminal residue" evidence="2">
    <location>
        <position position="1"/>
    </location>
</feature>
<dbReference type="EMBL" id="JANBUO010000778">
    <property type="protein sequence ID" value="KAJ2801653.1"/>
    <property type="molecule type" value="Genomic_DNA"/>
</dbReference>
<feature type="region of interest" description="Disordered" evidence="1">
    <location>
        <begin position="114"/>
        <end position="221"/>
    </location>
</feature>
<reference evidence="2" key="1">
    <citation type="submission" date="2022-07" db="EMBL/GenBank/DDBJ databases">
        <title>Phylogenomic reconstructions and comparative analyses of Kickxellomycotina fungi.</title>
        <authorList>
            <person name="Reynolds N.K."/>
            <person name="Stajich J.E."/>
            <person name="Barry K."/>
            <person name="Grigoriev I.V."/>
            <person name="Crous P."/>
            <person name="Smith M.E."/>
        </authorList>
    </citation>
    <scope>NUCLEOTIDE SEQUENCE</scope>
    <source>
        <strain evidence="2">NRRL 1565</strain>
    </source>
</reference>
<evidence type="ECO:0000313" key="3">
    <source>
        <dbReference type="Proteomes" id="UP001140094"/>
    </source>
</evidence>
<organism evidence="2 3">
    <name type="scientific">Coemansia guatemalensis</name>
    <dbReference type="NCBI Taxonomy" id="2761395"/>
    <lineage>
        <taxon>Eukaryota</taxon>
        <taxon>Fungi</taxon>
        <taxon>Fungi incertae sedis</taxon>
        <taxon>Zoopagomycota</taxon>
        <taxon>Kickxellomycotina</taxon>
        <taxon>Kickxellomycetes</taxon>
        <taxon>Kickxellales</taxon>
        <taxon>Kickxellaceae</taxon>
        <taxon>Coemansia</taxon>
    </lineage>
</organism>
<accession>A0A9W8HTG4</accession>
<feature type="compositionally biased region" description="Low complexity" evidence="1">
    <location>
        <begin position="202"/>
        <end position="213"/>
    </location>
</feature>
<feature type="compositionally biased region" description="Polar residues" evidence="1">
    <location>
        <begin position="141"/>
        <end position="157"/>
    </location>
</feature>
<proteinExistence type="predicted"/>
<feature type="region of interest" description="Disordered" evidence="1">
    <location>
        <begin position="23"/>
        <end position="81"/>
    </location>
</feature>